<dbReference type="Proteomes" id="UP000244855">
    <property type="component" value="Unassembled WGS sequence"/>
</dbReference>
<protein>
    <submittedName>
        <fullName evidence="1">Uncharacterized protein</fullName>
    </submittedName>
</protein>
<feature type="non-terminal residue" evidence="1">
    <location>
        <position position="1"/>
    </location>
</feature>
<sequence>IGAPGKLHAVVVSIRSSNERYNTFASMAGKIIPMDNDTRWNSWLLMLEVALEPLIKEAIKAYQEQYYNEFAQEDLLTPADCEILKNIVSFLQPFKRVTKETEGHKATLDRTPYTMDFLVKHYKNSQAKH</sequence>
<proteinExistence type="predicted"/>
<dbReference type="InterPro" id="IPR012337">
    <property type="entry name" value="RNaseH-like_sf"/>
</dbReference>
<feature type="non-terminal residue" evidence="1">
    <location>
        <position position="129"/>
    </location>
</feature>
<dbReference type="OrthoDB" id="4965935at2759"/>
<accession>A0A2V1D6A6</accession>
<organism evidence="1 2">
    <name type="scientific">Periconia macrospinosa</name>
    <dbReference type="NCBI Taxonomy" id="97972"/>
    <lineage>
        <taxon>Eukaryota</taxon>
        <taxon>Fungi</taxon>
        <taxon>Dikarya</taxon>
        <taxon>Ascomycota</taxon>
        <taxon>Pezizomycotina</taxon>
        <taxon>Dothideomycetes</taxon>
        <taxon>Pleosporomycetidae</taxon>
        <taxon>Pleosporales</taxon>
        <taxon>Massarineae</taxon>
        <taxon>Periconiaceae</taxon>
        <taxon>Periconia</taxon>
    </lineage>
</organism>
<evidence type="ECO:0000313" key="2">
    <source>
        <dbReference type="Proteomes" id="UP000244855"/>
    </source>
</evidence>
<reference evidence="1 2" key="1">
    <citation type="journal article" date="2018" name="Sci. Rep.">
        <title>Comparative genomics provides insights into the lifestyle and reveals functional heterogeneity of dark septate endophytic fungi.</title>
        <authorList>
            <person name="Knapp D.G."/>
            <person name="Nemeth J.B."/>
            <person name="Barry K."/>
            <person name="Hainaut M."/>
            <person name="Henrissat B."/>
            <person name="Johnson J."/>
            <person name="Kuo A."/>
            <person name="Lim J.H.P."/>
            <person name="Lipzen A."/>
            <person name="Nolan M."/>
            <person name="Ohm R.A."/>
            <person name="Tamas L."/>
            <person name="Grigoriev I.V."/>
            <person name="Spatafora J.W."/>
            <person name="Nagy L.G."/>
            <person name="Kovacs G.M."/>
        </authorList>
    </citation>
    <scope>NUCLEOTIDE SEQUENCE [LARGE SCALE GENOMIC DNA]</scope>
    <source>
        <strain evidence="1 2">DSE2036</strain>
    </source>
</reference>
<dbReference type="SUPFAM" id="SSF53098">
    <property type="entry name" value="Ribonuclease H-like"/>
    <property type="match status" value="1"/>
</dbReference>
<dbReference type="AlphaFoldDB" id="A0A2V1D6A6"/>
<keyword evidence="2" id="KW-1185">Reference proteome</keyword>
<evidence type="ECO:0000313" key="1">
    <source>
        <dbReference type="EMBL" id="PVH93093.1"/>
    </source>
</evidence>
<name>A0A2V1D6A6_9PLEO</name>
<gene>
    <name evidence="1" type="ORF">DM02DRAFT_506943</name>
</gene>
<dbReference type="EMBL" id="KZ805616">
    <property type="protein sequence ID" value="PVH93093.1"/>
    <property type="molecule type" value="Genomic_DNA"/>
</dbReference>